<feature type="compositionally biased region" description="Basic and acidic residues" evidence="1">
    <location>
        <begin position="308"/>
        <end position="327"/>
    </location>
</feature>
<keyword evidence="4" id="KW-1185">Reference proteome</keyword>
<keyword evidence="2" id="KW-0732">Signal</keyword>
<feature type="chain" id="PRO_5047125741" description="DUF3300 domain-containing protein" evidence="2">
    <location>
        <begin position="21"/>
        <end position="327"/>
    </location>
</feature>
<organism evidence="3 4">
    <name type="scientific">Vogesella alkaliphila</name>
    <dbReference type="NCBI Taxonomy" id="1193621"/>
    <lineage>
        <taxon>Bacteria</taxon>
        <taxon>Pseudomonadati</taxon>
        <taxon>Pseudomonadota</taxon>
        <taxon>Betaproteobacteria</taxon>
        <taxon>Neisseriales</taxon>
        <taxon>Chromobacteriaceae</taxon>
        <taxon>Vogesella</taxon>
    </lineage>
</organism>
<feature type="region of interest" description="Disordered" evidence="1">
    <location>
        <begin position="190"/>
        <end position="327"/>
    </location>
</feature>
<name>A0ABQ2YB08_9NEIS</name>
<reference evidence="4" key="1">
    <citation type="journal article" date="2019" name="Int. J. Syst. Evol. Microbiol.">
        <title>The Global Catalogue of Microorganisms (GCM) 10K type strain sequencing project: providing services to taxonomists for standard genome sequencing and annotation.</title>
        <authorList>
            <consortium name="The Broad Institute Genomics Platform"/>
            <consortium name="The Broad Institute Genome Sequencing Center for Infectious Disease"/>
            <person name="Wu L."/>
            <person name="Ma J."/>
        </authorList>
    </citation>
    <scope>NUCLEOTIDE SEQUENCE [LARGE SCALE GENOMIC DNA]</scope>
    <source>
        <strain evidence="4">KCTC 32041</strain>
    </source>
</reference>
<dbReference type="Proteomes" id="UP000600877">
    <property type="component" value="Unassembled WGS sequence"/>
</dbReference>
<protein>
    <recommendedName>
        <fullName evidence="5">DUF3300 domain-containing protein</fullName>
    </recommendedName>
</protein>
<comment type="caution">
    <text evidence="3">The sequence shown here is derived from an EMBL/GenBank/DDBJ whole genome shotgun (WGS) entry which is preliminary data.</text>
</comment>
<dbReference type="RefSeq" id="WP_189372270.1">
    <property type="nucleotide sequence ID" value="NZ_BMYW01000001.1"/>
</dbReference>
<feature type="compositionally biased region" description="Basic and acidic residues" evidence="1">
    <location>
        <begin position="283"/>
        <end position="294"/>
    </location>
</feature>
<feature type="compositionally biased region" description="Low complexity" evidence="1">
    <location>
        <begin position="263"/>
        <end position="280"/>
    </location>
</feature>
<evidence type="ECO:0000313" key="3">
    <source>
        <dbReference type="EMBL" id="GGX78471.1"/>
    </source>
</evidence>
<evidence type="ECO:0000313" key="4">
    <source>
        <dbReference type="Proteomes" id="UP000600877"/>
    </source>
</evidence>
<feature type="region of interest" description="Disordered" evidence="1">
    <location>
        <begin position="148"/>
        <end position="174"/>
    </location>
</feature>
<accession>A0ABQ2YB08</accession>
<feature type="compositionally biased region" description="Basic and acidic residues" evidence="1">
    <location>
        <begin position="162"/>
        <end position="174"/>
    </location>
</feature>
<evidence type="ECO:0008006" key="5">
    <source>
        <dbReference type="Google" id="ProtNLM"/>
    </source>
</evidence>
<gene>
    <name evidence="3" type="ORF">GCM10011290_02330</name>
</gene>
<feature type="signal peptide" evidence="2">
    <location>
        <begin position="1"/>
        <end position="20"/>
    </location>
</feature>
<dbReference type="EMBL" id="BMYW01000001">
    <property type="protein sequence ID" value="GGX78471.1"/>
    <property type="molecule type" value="Genomic_DNA"/>
</dbReference>
<evidence type="ECO:0000256" key="2">
    <source>
        <dbReference type="SAM" id="SignalP"/>
    </source>
</evidence>
<proteinExistence type="predicted"/>
<evidence type="ECO:0000256" key="1">
    <source>
        <dbReference type="SAM" id="MobiDB-lite"/>
    </source>
</evidence>
<sequence length="327" mass="39530">MRHLLLALSLLLFPAAPSQAQLSIGIGIELPGISLGINLPAYPAMVRVPGYPVYYAPRLNLNFFFYDGLYWVYSDDRWYASDWYNGPWWEVEPVYMPLFVLRVPVRYYRRPPMHFRYWRADRAPRWDEHWGRDWSRYHRDWDRWDRRATPPPAPLPDYQRQFPERNYPHATEQRQSIREQYYRYQPREPVTQQHFQQRSSPNQPRIEQQRRPEMRQPPGRPPQQDMPRQSAPGQSRIEQAPRPDVRQPPGRLPQQDMQRPDQPRIMPQQQRPDMQRQPQDGADYLRTEPRRPHPEGGPQQRQPSRGKPTPEELLLERQQQRDRDRHN</sequence>
<feature type="compositionally biased region" description="Polar residues" evidence="1">
    <location>
        <begin position="190"/>
        <end position="206"/>
    </location>
</feature>